<dbReference type="Pfam" id="PF13193">
    <property type="entry name" value="AMP-binding_C"/>
    <property type="match status" value="1"/>
</dbReference>
<dbReference type="PROSITE" id="PS00455">
    <property type="entry name" value="AMP_BINDING"/>
    <property type="match status" value="1"/>
</dbReference>
<dbReference type="GO" id="GO:0031956">
    <property type="term" value="F:medium-chain fatty acid-CoA ligase activity"/>
    <property type="evidence" value="ECO:0007669"/>
    <property type="project" value="TreeGrafter"/>
</dbReference>
<evidence type="ECO:0000313" key="6">
    <source>
        <dbReference type="Proteomes" id="UP000308271"/>
    </source>
</evidence>
<protein>
    <submittedName>
        <fullName evidence="5">Long-chain fatty acid--CoA ligase</fullName>
    </submittedName>
</protein>
<evidence type="ECO:0000256" key="1">
    <source>
        <dbReference type="ARBA" id="ARBA00006432"/>
    </source>
</evidence>
<dbReference type="PANTHER" id="PTHR43201">
    <property type="entry name" value="ACYL-COA SYNTHETASE"/>
    <property type="match status" value="1"/>
</dbReference>
<comment type="caution">
    <text evidence="5">The sequence shown here is derived from an EMBL/GenBank/DDBJ whole genome shotgun (WGS) entry which is preliminary data.</text>
</comment>
<sequence length="441" mass="47481">MKAETLSGIVGSLCGDHSVVATPSVVCSVGKLLEHADELYRRSSVTTASRVALSGLSALSLMTGLVAFDGKVEAMLLLPVALDEATFDRLIASAGCTHLMDADGIRTLPNCLAGDTEFNVEGTQWLLATSGTTGTPKLICHTLASITRSVKRDRTKGAHFVWGLLYETSRFAGLQVVLQALFSGSLLIASESSEFDSQIEAFVRHGVNALSATPSLWRKMLMDARIKACPLRQITLGGEIADQQILDALRRSFPAARIVHIYASTEAGVAFSVNDCCAGFPAAWLRSEHSPIPLRIRDDGHLLIKPAKLPDGQEIARRLDADGYLDTTDIVYVEGDRVFFSGRASGAINVGGNKVIPEFVEQHLRCVDGVLDVHVFGKKNSIIGQLVAVKVVARSGVDTALLRGAIIGYCKVHLEKWQIPGVIFFVAELKESMAGKRERVV</sequence>
<dbReference type="SUPFAM" id="SSF56801">
    <property type="entry name" value="Acetyl-CoA synthetase-like"/>
    <property type="match status" value="1"/>
</dbReference>
<evidence type="ECO:0000256" key="2">
    <source>
        <dbReference type="ARBA" id="ARBA00022598"/>
    </source>
</evidence>
<organism evidence="5 6">
    <name type="scientific">Chlorobaculum thiosulfatiphilum</name>
    <name type="common">Chlorobium limicola f.sp. thiosulfatophilum</name>
    <dbReference type="NCBI Taxonomy" id="115852"/>
    <lineage>
        <taxon>Bacteria</taxon>
        <taxon>Pseudomonadati</taxon>
        <taxon>Chlorobiota</taxon>
        <taxon>Chlorobiia</taxon>
        <taxon>Chlorobiales</taxon>
        <taxon>Chlorobiaceae</taxon>
        <taxon>Chlorobaculum</taxon>
    </lineage>
</organism>
<comment type="similarity">
    <text evidence="1">Belongs to the ATP-dependent AMP-binding enzyme family.</text>
</comment>
<proteinExistence type="inferred from homology"/>
<dbReference type="Gene3D" id="3.40.50.12780">
    <property type="entry name" value="N-terminal domain of ligase-like"/>
    <property type="match status" value="1"/>
</dbReference>
<dbReference type="EMBL" id="VDCH01000017">
    <property type="protein sequence ID" value="TNJ38566.1"/>
    <property type="molecule type" value="Genomic_DNA"/>
</dbReference>
<dbReference type="InterPro" id="IPR025110">
    <property type="entry name" value="AMP-bd_C"/>
</dbReference>
<feature type="domain" description="AMP-dependent synthetase/ligase" evidence="3">
    <location>
        <begin position="129"/>
        <end position="273"/>
    </location>
</feature>
<dbReference type="Proteomes" id="UP000308271">
    <property type="component" value="Unassembled WGS sequence"/>
</dbReference>
<keyword evidence="6" id="KW-1185">Reference proteome</keyword>
<dbReference type="Gene3D" id="3.30.300.30">
    <property type="match status" value="1"/>
</dbReference>
<dbReference type="PANTHER" id="PTHR43201:SF5">
    <property type="entry name" value="MEDIUM-CHAIN ACYL-COA LIGASE ACSF2, MITOCHONDRIAL"/>
    <property type="match status" value="1"/>
</dbReference>
<dbReference type="InterPro" id="IPR045851">
    <property type="entry name" value="AMP-bd_C_sf"/>
</dbReference>
<keyword evidence="2 5" id="KW-0436">Ligase</keyword>
<dbReference type="Pfam" id="PF00501">
    <property type="entry name" value="AMP-binding"/>
    <property type="match status" value="1"/>
</dbReference>
<accession>A0A5C4S546</accession>
<dbReference type="InterPro" id="IPR000873">
    <property type="entry name" value="AMP-dep_synth/lig_dom"/>
</dbReference>
<dbReference type="InterPro" id="IPR020845">
    <property type="entry name" value="AMP-binding_CS"/>
</dbReference>
<dbReference type="AlphaFoldDB" id="A0A5C4S546"/>
<evidence type="ECO:0000313" key="5">
    <source>
        <dbReference type="EMBL" id="TNJ38566.1"/>
    </source>
</evidence>
<feature type="domain" description="AMP-binding enzyme C-terminal" evidence="4">
    <location>
        <begin position="360"/>
        <end position="436"/>
    </location>
</feature>
<dbReference type="InterPro" id="IPR042099">
    <property type="entry name" value="ANL_N_sf"/>
</dbReference>
<evidence type="ECO:0000259" key="4">
    <source>
        <dbReference type="Pfam" id="PF13193"/>
    </source>
</evidence>
<name>A0A5C4S546_CHLTI</name>
<dbReference type="RefSeq" id="WP_139457215.1">
    <property type="nucleotide sequence ID" value="NZ_VDCH01000017.1"/>
</dbReference>
<reference evidence="5 6" key="1">
    <citation type="submission" date="2019-05" db="EMBL/GenBank/DDBJ databases">
        <title>Draft Whole-Genome sequence of the green sulfur bacterium Chlorobaculum thiosulfatiphilum DSM 249.</title>
        <authorList>
            <person name="Meyer T.E."/>
            <person name="Kyndt J.A."/>
        </authorList>
    </citation>
    <scope>NUCLEOTIDE SEQUENCE [LARGE SCALE GENOMIC DNA]</scope>
    <source>
        <strain evidence="5 6">DSM 249</strain>
    </source>
</reference>
<dbReference type="OrthoDB" id="9765680at2"/>
<evidence type="ECO:0000259" key="3">
    <source>
        <dbReference type="Pfam" id="PF00501"/>
    </source>
</evidence>
<dbReference type="GO" id="GO:0006631">
    <property type="term" value="P:fatty acid metabolic process"/>
    <property type="evidence" value="ECO:0007669"/>
    <property type="project" value="TreeGrafter"/>
</dbReference>
<gene>
    <name evidence="5" type="ORF">FGF66_08475</name>
</gene>